<dbReference type="GO" id="GO:0097063">
    <property type="term" value="F:cadmium ion sensor activity"/>
    <property type="evidence" value="ECO:0007669"/>
    <property type="project" value="TreeGrafter"/>
</dbReference>
<dbReference type="Pfam" id="PF12840">
    <property type="entry name" value="HTH_20"/>
    <property type="match status" value="1"/>
</dbReference>
<dbReference type="Gene3D" id="1.10.10.10">
    <property type="entry name" value="Winged helix-like DNA-binding domain superfamily/Winged helix DNA-binding domain"/>
    <property type="match status" value="1"/>
</dbReference>
<dbReference type="InterPro" id="IPR036390">
    <property type="entry name" value="WH_DNA-bd_sf"/>
</dbReference>
<dbReference type="GO" id="GO:0032791">
    <property type="term" value="F:lead ion binding"/>
    <property type="evidence" value="ECO:0007669"/>
    <property type="project" value="TreeGrafter"/>
</dbReference>
<gene>
    <name evidence="2" type="ORF">ACFYG5_13600</name>
</gene>
<dbReference type="InterPro" id="IPR052543">
    <property type="entry name" value="HTH_Metal-responsive_Reg"/>
</dbReference>
<accession>A0AB74USF7</accession>
<evidence type="ECO:0000259" key="1">
    <source>
        <dbReference type="PROSITE" id="PS50987"/>
    </source>
</evidence>
<dbReference type="NCBIfam" id="NF033788">
    <property type="entry name" value="HTH_metalloreg"/>
    <property type="match status" value="1"/>
</dbReference>
<dbReference type="SUPFAM" id="SSF46785">
    <property type="entry name" value="Winged helix' DNA-binding domain"/>
    <property type="match status" value="1"/>
</dbReference>
<dbReference type="GO" id="GO:0046686">
    <property type="term" value="P:response to cadmium ion"/>
    <property type="evidence" value="ECO:0007669"/>
    <property type="project" value="TreeGrafter"/>
</dbReference>
<dbReference type="EMBL" id="CP170721">
    <property type="protein sequence ID" value="XIA17591.1"/>
    <property type="molecule type" value="Genomic_DNA"/>
</dbReference>
<organism evidence="2">
    <name type="scientific">Rhodanobacter sp. FW102-FHT14D07</name>
    <dbReference type="NCBI Taxonomy" id="3351462"/>
    <lineage>
        <taxon>Bacteria</taxon>
        <taxon>Pseudomonadati</taxon>
        <taxon>Pseudomonadota</taxon>
        <taxon>Gammaproteobacteria</taxon>
        <taxon>Lysobacterales</taxon>
        <taxon>Rhodanobacteraceae</taxon>
        <taxon>Rhodanobacter</taxon>
    </lineage>
</organism>
<protein>
    <submittedName>
        <fullName evidence="2">ArsR/SmtB family transcription factor</fullName>
    </submittedName>
</protein>
<proteinExistence type="predicted"/>
<dbReference type="PRINTS" id="PR00778">
    <property type="entry name" value="HTHARSR"/>
</dbReference>
<dbReference type="AlphaFoldDB" id="A0AB74USF7"/>
<dbReference type="PROSITE" id="PS50987">
    <property type="entry name" value="HTH_ARSR_2"/>
    <property type="match status" value="1"/>
</dbReference>
<dbReference type="InterPro" id="IPR001845">
    <property type="entry name" value="HTH_ArsR_DNA-bd_dom"/>
</dbReference>
<name>A0AB74USF7_9GAMM</name>
<evidence type="ECO:0000313" key="2">
    <source>
        <dbReference type="EMBL" id="XIA17591.1"/>
    </source>
</evidence>
<dbReference type="CDD" id="cd00090">
    <property type="entry name" value="HTH_ARSR"/>
    <property type="match status" value="1"/>
</dbReference>
<dbReference type="RefSeq" id="WP_395116251.1">
    <property type="nucleotide sequence ID" value="NZ_CP170721.1"/>
</dbReference>
<dbReference type="GO" id="GO:0010288">
    <property type="term" value="P:response to lead ion"/>
    <property type="evidence" value="ECO:0007669"/>
    <property type="project" value="TreeGrafter"/>
</dbReference>
<feature type="domain" description="HTH arsR-type" evidence="1">
    <location>
        <begin position="2"/>
        <end position="97"/>
    </location>
</feature>
<dbReference type="PANTHER" id="PTHR39168:SF1">
    <property type="entry name" value="TRANSCRIPTIONAL REGULATORY PROTEIN"/>
    <property type="match status" value="1"/>
</dbReference>
<reference evidence="2" key="1">
    <citation type="submission" date="2024-10" db="EMBL/GenBank/DDBJ databases">
        <authorList>
            <person name="Lesea H.P."/>
            <person name="Kuehl J.V."/>
            <person name="Chandonia J.-M."/>
        </authorList>
    </citation>
    <scope>NUCLEOTIDE SEQUENCE</scope>
    <source>
        <strain evidence="2">FW102-FHT14D07</strain>
    </source>
</reference>
<dbReference type="GO" id="GO:0003700">
    <property type="term" value="F:DNA-binding transcription factor activity"/>
    <property type="evidence" value="ECO:0007669"/>
    <property type="project" value="InterPro"/>
</dbReference>
<sequence>MRKTVWPEHLFKPAAALAEPSRAAMLAALLDGVALPAGELAQLAGISAATASAHLARLVAEGFVAVEPQGRHRYYRLANADVAAALEAMASLMPRPPPRQRPGDPSLWRARLCYHHLAGQLGVLLRESLLQRGWLQLDGDGCGLSRAGRDALQRLDLLAADSPATLRGRLCLDWTERRHHVGGTLGRDLAHGMIDRVGWLRRRPSSRALTPTPLGAAALAREFGIDADALDAVSG</sequence>
<dbReference type="SMART" id="SM00418">
    <property type="entry name" value="HTH_ARSR"/>
    <property type="match status" value="1"/>
</dbReference>
<dbReference type="InterPro" id="IPR036388">
    <property type="entry name" value="WH-like_DNA-bd_sf"/>
</dbReference>
<dbReference type="PANTHER" id="PTHR39168">
    <property type="entry name" value="TRANSCRIPTIONAL REGULATOR-RELATED"/>
    <property type="match status" value="1"/>
</dbReference>
<dbReference type="InterPro" id="IPR011991">
    <property type="entry name" value="ArsR-like_HTH"/>
</dbReference>
<dbReference type="GO" id="GO:0003677">
    <property type="term" value="F:DNA binding"/>
    <property type="evidence" value="ECO:0007669"/>
    <property type="project" value="TreeGrafter"/>
</dbReference>